<gene>
    <name evidence="1" type="ordered locus">RBRH_04310</name>
</gene>
<dbReference type="HOGENOM" id="CLU_2314964_0_0_4"/>
<dbReference type="Proteomes" id="UP000007437">
    <property type="component" value="Plasmid pBRH02"/>
</dbReference>
<dbReference type="KEGG" id="brh:RBRH_04310"/>
<evidence type="ECO:0000313" key="1">
    <source>
        <dbReference type="EMBL" id="CBW77429.1"/>
    </source>
</evidence>
<reference key="1">
    <citation type="submission" date="2010-09" db="EMBL/GenBank/DDBJ databases">
        <title>Complete genome sequence of Burkholderia rhizoxinica, the endosymbiont of the phytopathogenic fungus Rhizopus microsporus.</title>
        <authorList>
            <person name="Lackner G."/>
            <person name="Moebius N."/>
            <person name="Partida-Martinez L.P."/>
            <person name="Hertweck C."/>
        </authorList>
    </citation>
    <scope>NUCLEOTIDE SEQUENCE</scope>
    <source>
        <strain>HKI 454</strain>
    </source>
</reference>
<reference evidence="1 2" key="2">
    <citation type="journal article" date="2011" name="J. Bacteriol.">
        <title>Complete genome sequence of Burkholderia rhizoxinica, an endosymbiont of Rhizopus microsporus.</title>
        <authorList>
            <person name="Lackner G."/>
            <person name="Moebius N."/>
            <person name="Partida-Martinez L."/>
            <person name="Hertweck C."/>
        </authorList>
    </citation>
    <scope>NUCLEOTIDE SEQUENCE [LARGE SCALE GENOMIC DNA]</scope>
    <source>
        <strain evidence="2">DSM 19002 / CIP 109453 / HKI 454</strain>
        <plasmid evidence="1 2">pBRH02</plasmid>
    </source>
</reference>
<keyword evidence="1" id="KW-0614">Plasmid</keyword>
<sequence length="99" mass="10612">MQQQVYVNTAFVASGGCYGSRPVMYELRDQGLHIGRYRLTTVSLFRAKAGDASEETVDANPCAQNSRVVVARDRAAPGRVSQHSDALLGIAGRASLQAT</sequence>
<dbReference type="EMBL" id="FR687361">
    <property type="protein sequence ID" value="CBW77429.1"/>
    <property type="molecule type" value="Genomic_DNA"/>
</dbReference>
<dbReference type="AlphaFoldDB" id="E5AWC7"/>
<proteinExistence type="predicted"/>
<protein>
    <submittedName>
        <fullName evidence="1">Transposase</fullName>
    </submittedName>
</protein>
<organism evidence="1 2">
    <name type="scientific">Mycetohabitans rhizoxinica (strain DSM 19002 / CIP 109453 / HKI 454)</name>
    <name type="common">Paraburkholderia rhizoxinica</name>
    <dbReference type="NCBI Taxonomy" id="882378"/>
    <lineage>
        <taxon>Bacteria</taxon>
        <taxon>Pseudomonadati</taxon>
        <taxon>Pseudomonadota</taxon>
        <taxon>Betaproteobacteria</taxon>
        <taxon>Burkholderiales</taxon>
        <taxon>Burkholderiaceae</taxon>
        <taxon>Mycetohabitans</taxon>
    </lineage>
</organism>
<evidence type="ECO:0000313" key="2">
    <source>
        <dbReference type="Proteomes" id="UP000007437"/>
    </source>
</evidence>
<accession>E5AWC7</accession>
<name>E5AWC7_MYCRK</name>
<geneLocation type="plasmid" evidence="1 2">
    <name>pBRH02</name>
</geneLocation>